<dbReference type="RefSeq" id="WP_179788916.1">
    <property type="nucleotide sequence ID" value="NZ_BAAARR010000023.1"/>
</dbReference>
<dbReference type="GO" id="GO:0015408">
    <property type="term" value="F:ABC-type ferric iron transporter activity"/>
    <property type="evidence" value="ECO:0007669"/>
    <property type="project" value="InterPro"/>
</dbReference>
<dbReference type="EC" id="7.6.2.9" evidence="9"/>
<evidence type="ECO:0000256" key="2">
    <source>
        <dbReference type="ARBA" id="ARBA00022475"/>
    </source>
</evidence>
<dbReference type="InterPro" id="IPR027417">
    <property type="entry name" value="P-loop_NTPase"/>
</dbReference>
<dbReference type="SUPFAM" id="SSF52540">
    <property type="entry name" value="P-loop containing nucleoside triphosphate hydrolases"/>
    <property type="match status" value="1"/>
</dbReference>
<gene>
    <name evidence="11" type="ORF">F4554_003960</name>
</gene>
<accession>A0A852ZI53</accession>
<dbReference type="Pfam" id="PF00005">
    <property type="entry name" value="ABC_tran"/>
    <property type="match status" value="1"/>
</dbReference>
<evidence type="ECO:0000256" key="9">
    <source>
        <dbReference type="ARBA" id="ARBA00066388"/>
    </source>
</evidence>
<keyword evidence="1" id="KW-0813">Transport</keyword>
<protein>
    <recommendedName>
        <fullName evidence="9">ABC-type quaternary amine transporter</fullName>
        <ecNumber evidence="9">7.6.2.9</ecNumber>
    </recommendedName>
</protein>
<keyword evidence="12" id="KW-1185">Reference proteome</keyword>
<dbReference type="PANTHER" id="PTHR42781">
    <property type="entry name" value="SPERMIDINE/PUTRESCINE IMPORT ATP-BINDING PROTEIN POTA"/>
    <property type="match status" value="1"/>
</dbReference>
<keyword evidence="4" id="KW-0547">Nucleotide-binding</keyword>
<dbReference type="SUPFAM" id="SSF50331">
    <property type="entry name" value="MOP-like"/>
    <property type="match status" value="1"/>
</dbReference>
<dbReference type="AlphaFoldDB" id="A0A852ZI53"/>
<keyword evidence="5 11" id="KW-0067">ATP-binding</keyword>
<evidence type="ECO:0000256" key="8">
    <source>
        <dbReference type="ARBA" id="ARBA00023136"/>
    </source>
</evidence>
<evidence type="ECO:0000256" key="3">
    <source>
        <dbReference type="ARBA" id="ARBA00022496"/>
    </source>
</evidence>
<evidence type="ECO:0000313" key="12">
    <source>
        <dbReference type="Proteomes" id="UP000579605"/>
    </source>
</evidence>
<dbReference type="GO" id="GO:0005524">
    <property type="term" value="F:ATP binding"/>
    <property type="evidence" value="ECO:0007669"/>
    <property type="project" value="UniProtKB-KW"/>
</dbReference>
<dbReference type="InterPro" id="IPR003593">
    <property type="entry name" value="AAA+_ATPase"/>
</dbReference>
<evidence type="ECO:0000256" key="5">
    <source>
        <dbReference type="ARBA" id="ARBA00022840"/>
    </source>
</evidence>
<dbReference type="GO" id="GO:0015418">
    <property type="term" value="F:ABC-type quaternary ammonium compound transporting activity"/>
    <property type="evidence" value="ECO:0007669"/>
    <property type="project" value="UniProtKB-EC"/>
</dbReference>
<keyword evidence="6" id="KW-0408">Iron</keyword>
<dbReference type="GO" id="GO:0016887">
    <property type="term" value="F:ATP hydrolysis activity"/>
    <property type="evidence" value="ECO:0007669"/>
    <property type="project" value="InterPro"/>
</dbReference>
<proteinExistence type="predicted"/>
<dbReference type="Proteomes" id="UP000579605">
    <property type="component" value="Unassembled WGS sequence"/>
</dbReference>
<dbReference type="InterPro" id="IPR013611">
    <property type="entry name" value="Transp-assoc_OB_typ2"/>
</dbReference>
<dbReference type="GO" id="GO:0043190">
    <property type="term" value="C:ATP-binding cassette (ABC) transporter complex"/>
    <property type="evidence" value="ECO:0007669"/>
    <property type="project" value="InterPro"/>
</dbReference>
<feature type="domain" description="ABC transporter" evidence="10">
    <location>
        <begin position="4"/>
        <end position="236"/>
    </location>
</feature>
<evidence type="ECO:0000256" key="4">
    <source>
        <dbReference type="ARBA" id="ARBA00022741"/>
    </source>
</evidence>
<dbReference type="InterPro" id="IPR015853">
    <property type="entry name" value="ABC_transpr_FbpC"/>
</dbReference>
<dbReference type="EMBL" id="JACBZH010000001">
    <property type="protein sequence ID" value="NYH91322.1"/>
    <property type="molecule type" value="Genomic_DNA"/>
</dbReference>
<dbReference type="PANTHER" id="PTHR42781:SF4">
    <property type="entry name" value="SPERMIDINE_PUTRESCINE IMPORT ATP-BINDING PROTEIN POTA"/>
    <property type="match status" value="1"/>
</dbReference>
<keyword evidence="8" id="KW-0472">Membrane</keyword>
<dbReference type="InterPro" id="IPR050093">
    <property type="entry name" value="ABC_SmlMolc_Importer"/>
</dbReference>
<reference evidence="11 12" key="1">
    <citation type="submission" date="2020-07" db="EMBL/GenBank/DDBJ databases">
        <title>Sequencing the genomes of 1000 actinobacteria strains.</title>
        <authorList>
            <person name="Klenk H.-P."/>
        </authorList>
    </citation>
    <scope>NUCLEOTIDE SEQUENCE [LARGE SCALE GENOMIC DNA]</scope>
    <source>
        <strain evidence="11 12">DSM 18448</strain>
    </source>
</reference>
<evidence type="ECO:0000256" key="7">
    <source>
        <dbReference type="ARBA" id="ARBA00023065"/>
    </source>
</evidence>
<evidence type="ECO:0000256" key="6">
    <source>
        <dbReference type="ARBA" id="ARBA00023004"/>
    </source>
</evidence>
<dbReference type="PROSITE" id="PS50893">
    <property type="entry name" value="ABC_TRANSPORTER_2"/>
    <property type="match status" value="1"/>
</dbReference>
<dbReference type="Pfam" id="PF08402">
    <property type="entry name" value="TOBE_2"/>
    <property type="match status" value="1"/>
</dbReference>
<dbReference type="SMART" id="SM00382">
    <property type="entry name" value="AAA"/>
    <property type="match status" value="1"/>
</dbReference>
<comment type="caution">
    <text evidence="11">The sequence shown here is derived from an EMBL/GenBank/DDBJ whole genome shotgun (WGS) entry which is preliminary data.</text>
</comment>
<dbReference type="Gene3D" id="3.40.50.300">
    <property type="entry name" value="P-loop containing nucleotide triphosphate hydrolases"/>
    <property type="match status" value="1"/>
</dbReference>
<evidence type="ECO:0000259" key="10">
    <source>
        <dbReference type="PROSITE" id="PS50893"/>
    </source>
</evidence>
<sequence length="357" mass="37631">MRTLQLSGITASHSGTPVLHGIDLEVRAGSTTAVLGPSGCGKTTLLRVVAGFMRPDSGEVRVGDDVVAGPGVWVAPEKRGFGYVAQEGNLFPHLDVAANISYGLPRRERRARARVDELLQLVGLSGDLAHRRPDQLSGGQQQRVALARALARRPRIVLLDEPFSALDPELRVATREAVAAALAHERATVVLVTHDRAEALSFADQVAIMHEGRLTQVGAPVDVYRAPSDRRSAVSLGEACFLPGQLHSGVVTCALGELPVPDASGSGPCEVLVRPEQLRLGDPGTSPHVVEVTRTVFYGHDALVELRLDDPRGDSVAVSARVLGDEAPPVGSRVSVRVVGAPHVVALDAAPSSMISP</sequence>
<dbReference type="PROSITE" id="PS00211">
    <property type="entry name" value="ABC_TRANSPORTER_1"/>
    <property type="match status" value="1"/>
</dbReference>
<evidence type="ECO:0000313" key="11">
    <source>
        <dbReference type="EMBL" id="NYH91322.1"/>
    </source>
</evidence>
<dbReference type="InterPro" id="IPR017871">
    <property type="entry name" value="ABC_transporter-like_CS"/>
</dbReference>
<dbReference type="FunFam" id="3.40.50.300:FF:000425">
    <property type="entry name" value="Probable ABC transporter, ATP-binding subunit"/>
    <property type="match status" value="1"/>
</dbReference>
<dbReference type="CDD" id="cd03259">
    <property type="entry name" value="ABC_Carb_Solutes_like"/>
    <property type="match status" value="1"/>
</dbReference>
<name>A0A852ZI53_9ACTN</name>
<keyword evidence="2" id="KW-1003">Cell membrane</keyword>
<organism evidence="11 12">
    <name type="scientific">Actinopolymorpha rutila</name>
    <dbReference type="NCBI Taxonomy" id="446787"/>
    <lineage>
        <taxon>Bacteria</taxon>
        <taxon>Bacillati</taxon>
        <taxon>Actinomycetota</taxon>
        <taxon>Actinomycetes</taxon>
        <taxon>Propionibacteriales</taxon>
        <taxon>Actinopolymorphaceae</taxon>
        <taxon>Actinopolymorpha</taxon>
    </lineage>
</organism>
<dbReference type="InterPro" id="IPR008995">
    <property type="entry name" value="Mo/tungstate-bd_C_term_dom"/>
</dbReference>
<dbReference type="InterPro" id="IPR003439">
    <property type="entry name" value="ABC_transporter-like_ATP-bd"/>
</dbReference>
<keyword evidence="7" id="KW-0406">Ion transport</keyword>
<keyword evidence="3" id="KW-0410">Iron transport</keyword>
<evidence type="ECO:0000256" key="1">
    <source>
        <dbReference type="ARBA" id="ARBA00022448"/>
    </source>
</evidence>